<dbReference type="PROSITE" id="PS50507">
    <property type="entry name" value="RDRP_SSRNA_POS"/>
    <property type="match status" value="1"/>
</dbReference>
<evidence type="ECO:0000256" key="3">
    <source>
        <dbReference type="ARBA" id="ARBA00022741"/>
    </source>
</evidence>
<evidence type="ECO:0000256" key="2">
    <source>
        <dbReference type="ARBA" id="ARBA00022695"/>
    </source>
</evidence>
<protein>
    <recommendedName>
        <fullName evidence="6">RNA-directed RNA polymerase</fullName>
        <ecNumber evidence="6">2.7.7.48</ecNumber>
    </recommendedName>
</protein>
<evidence type="ECO:0000313" key="8">
    <source>
        <dbReference type="EMBL" id="WLJ58892.1"/>
    </source>
</evidence>
<sequence length="730" mass="83718">MFSIVDECIFNDFDGTAYLRKHFAIDRYKIAHANITIGPKTGEFDRAKITAEHHTHYRPEEVWEVLKANKVTLRASSIILDHLRKITGVTEATIATFLMYTLFAQPQVVYIVATSTKIWEAENVESLIKILKDLSTPLKSMHNINICNYSELFELQALINRGVGKVDWDQERDNRTKPNVIKVSPDDVYKHTMEALQMGLRAGYKYKTMSWEQYGKSRWEWVPTGSIHSQYPEDEKYIRKGHLHRNKFVSLNMMPMNYLNDMLSRPPEIRAWASIKYEWSKQRAIYGVDVTSATLMNFAMFRCEESLRHRFPVGEEAAAKRVHKRLQYMLANNESLCYDFDDFNAQHSEESMIAVLLAYRDTFWSRMSEEQKIAMEWTIASTSNVNVHNNEEGRNETYKVKGTMMSGWRLTTFMNTMLNYVYFKIAGVLDCQGVIDSVHNGDDVLLAIRDLRAAVLVHHLMSGINARAQAIKCNVYSIGEFLRVEHKVTKEDGLGAQYLSRGVATLVHSRVESQEPLKVTDALKACVTRCEEVVSRSRNGEAKAKMLLDLARDRLAIIFDVDTQALNTIIESHTIVGGAIAGKSGKVDKLIQEIVDYEPLSTSEAIELKLATISDLNPGMNDYADTLTAQYKGLITRSEILKRIINATQRQLAITRKTWLRVTDVKHEVRYQYGRELFREYRDIINIPHLERARFVGLSPISLLGSDETRLIRKLITHAKDVYYTLAVLL</sequence>
<evidence type="ECO:0000256" key="6">
    <source>
        <dbReference type="RuleBase" id="RU364050"/>
    </source>
</evidence>
<organism evidence="8">
    <name type="scientific">Areca palm latent virus 1</name>
    <dbReference type="NCBI Taxonomy" id="3068539"/>
    <lineage>
        <taxon>Viruses</taxon>
        <taxon>Riboviria</taxon>
    </lineage>
</organism>
<keyword evidence="2 6" id="KW-0548">Nucleotidyltransferase</keyword>
<evidence type="ECO:0000256" key="1">
    <source>
        <dbReference type="ARBA" id="ARBA00022679"/>
    </source>
</evidence>
<proteinExistence type="predicted"/>
<dbReference type="GO" id="GO:0003723">
    <property type="term" value="F:RNA binding"/>
    <property type="evidence" value="ECO:0007669"/>
    <property type="project" value="InterPro"/>
</dbReference>
<keyword evidence="6 8" id="KW-0696">RNA-directed RNA polymerase</keyword>
<dbReference type="GO" id="GO:0039694">
    <property type="term" value="P:viral RNA genome replication"/>
    <property type="evidence" value="ECO:0007669"/>
    <property type="project" value="InterPro"/>
</dbReference>
<keyword evidence="3 6" id="KW-0547">Nucleotide-binding</keyword>
<dbReference type="SUPFAM" id="SSF56672">
    <property type="entry name" value="DNA/RNA polymerases"/>
    <property type="match status" value="1"/>
</dbReference>
<evidence type="ECO:0000256" key="4">
    <source>
        <dbReference type="ARBA" id="ARBA00022953"/>
    </source>
</evidence>
<dbReference type="EC" id="2.7.7.48" evidence="6"/>
<accession>A0AA49X3L9</accession>
<dbReference type="EMBL" id="OQ998980">
    <property type="protein sequence ID" value="WLJ58892.1"/>
    <property type="molecule type" value="Genomic_RNA"/>
</dbReference>
<name>A0AA49X3L9_9VIRU</name>
<dbReference type="InterPro" id="IPR001795">
    <property type="entry name" value="RNA-dir_pol_luteovirus"/>
</dbReference>
<dbReference type="GO" id="GO:0000166">
    <property type="term" value="F:nucleotide binding"/>
    <property type="evidence" value="ECO:0007669"/>
    <property type="project" value="UniProtKB-KW"/>
</dbReference>
<evidence type="ECO:0000256" key="5">
    <source>
        <dbReference type="ARBA" id="ARBA00048744"/>
    </source>
</evidence>
<reference evidence="8" key="1">
    <citation type="submission" date="2023-05" db="EMBL/GenBank/DDBJ databases">
        <authorList>
            <person name="Tan H."/>
            <person name="Huang X."/>
        </authorList>
    </citation>
    <scope>NUCLEOTIDE SEQUENCE</scope>
    <source>
        <strain evidence="8">XS-3</strain>
    </source>
</reference>
<comment type="catalytic activity">
    <reaction evidence="5 6">
        <text>RNA(n) + a ribonucleoside 5'-triphosphate = RNA(n+1) + diphosphate</text>
        <dbReference type="Rhea" id="RHEA:21248"/>
        <dbReference type="Rhea" id="RHEA-COMP:14527"/>
        <dbReference type="Rhea" id="RHEA-COMP:17342"/>
        <dbReference type="ChEBI" id="CHEBI:33019"/>
        <dbReference type="ChEBI" id="CHEBI:61557"/>
        <dbReference type="ChEBI" id="CHEBI:140395"/>
        <dbReference type="EC" id="2.7.7.48"/>
    </reaction>
</comment>
<keyword evidence="4 6" id="KW-0693">Viral RNA replication</keyword>
<dbReference type="InterPro" id="IPR007094">
    <property type="entry name" value="RNA-dir_pol_PSvirus"/>
</dbReference>
<feature type="domain" description="RdRp catalytic" evidence="7">
    <location>
        <begin position="333"/>
        <end position="456"/>
    </location>
</feature>
<evidence type="ECO:0000259" key="7">
    <source>
        <dbReference type="PROSITE" id="PS50507"/>
    </source>
</evidence>
<dbReference type="Pfam" id="PF02123">
    <property type="entry name" value="RdRP_4"/>
    <property type="match status" value="1"/>
</dbReference>
<dbReference type="GO" id="GO:0006351">
    <property type="term" value="P:DNA-templated transcription"/>
    <property type="evidence" value="ECO:0007669"/>
    <property type="project" value="InterPro"/>
</dbReference>
<keyword evidence="1 6" id="KW-0808">Transferase</keyword>
<dbReference type="InterPro" id="IPR043502">
    <property type="entry name" value="DNA/RNA_pol_sf"/>
</dbReference>
<dbReference type="GO" id="GO:0003968">
    <property type="term" value="F:RNA-directed RNA polymerase activity"/>
    <property type="evidence" value="ECO:0007669"/>
    <property type="project" value="UniProtKB-KW"/>
</dbReference>